<dbReference type="PANTHER" id="PTHR30288">
    <property type="entry name" value="FLAGELLAR CAP/ASSEMBLY PROTEIN FLID"/>
    <property type="match status" value="1"/>
</dbReference>
<dbReference type="Proteomes" id="UP000002411">
    <property type="component" value="Chromosome"/>
</dbReference>
<dbReference type="KEGG" id="ckl:CKL_2113"/>
<accession>A5MZ29</accession>
<dbReference type="AlphaFoldDB" id="A5MZ29"/>
<comment type="subcellular location">
    <subcellularLocation>
        <location evidence="5">Secreted</location>
    </subcellularLocation>
    <subcellularLocation>
        <location evidence="5">Bacterial flagellum</location>
    </subcellularLocation>
</comment>
<evidence type="ECO:0000256" key="2">
    <source>
        <dbReference type="ARBA" id="ARBA00011255"/>
    </source>
</evidence>
<dbReference type="GO" id="GO:0009424">
    <property type="term" value="C:bacterial-type flagellum hook"/>
    <property type="evidence" value="ECO:0007669"/>
    <property type="project" value="UniProtKB-UniRule"/>
</dbReference>
<organism evidence="8 9">
    <name type="scientific">Clostridium kluyveri (strain ATCC 8527 / DSM 555 / NBRC 12016 / NCIMB 10680 / K1)</name>
    <dbReference type="NCBI Taxonomy" id="431943"/>
    <lineage>
        <taxon>Bacteria</taxon>
        <taxon>Bacillati</taxon>
        <taxon>Bacillota</taxon>
        <taxon>Clostridia</taxon>
        <taxon>Eubacteriales</taxon>
        <taxon>Clostridiaceae</taxon>
        <taxon>Clostridium</taxon>
    </lineage>
</organism>
<dbReference type="Pfam" id="PF07195">
    <property type="entry name" value="FliD_C"/>
    <property type="match status" value="1"/>
</dbReference>
<evidence type="ECO:0000259" key="6">
    <source>
        <dbReference type="Pfam" id="PF02465"/>
    </source>
</evidence>
<gene>
    <name evidence="8" type="primary">fliD</name>
    <name evidence="8" type="ordered locus">CKL_2113</name>
</gene>
<protein>
    <recommendedName>
        <fullName evidence="5">Flagellar hook-associated protein 2</fullName>
        <shortName evidence="5">HAP2</shortName>
    </recommendedName>
    <alternativeName>
        <fullName evidence="5">Flagellar cap protein</fullName>
    </alternativeName>
</protein>
<comment type="function">
    <text evidence="5">Required for morphogenesis and for the elongation of the flagellar filament by facilitating polymerization of the flagellin monomers at the tip of growing filament. Forms a capping structure, which prevents flagellin subunits (transported through the central channel of the flagellum) from leaking out without polymerization at the distal end.</text>
</comment>
<dbReference type="STRING" id="431943.CKL_2113"/>
<proteinExistence type="inferred from homology"/>
<dbReference type="InterPro" id="IPR003481">
    <property type="entry name" value="FliD_N"/>
</dbReference>
<evidence type="ECO:0000256" key="5">
    <source>
        <dbReference type="RuleBase" id="RU362066"/>
    </source>
</evidence>
<dbReference type="GO" id="GO:0007155">
    <property type="term" value="P:cell adhesion"/>
    <property type="evidence" value="ECO:0007669"/>
    <property type="project" value="InterPro"/>
</dbReference>
<dbReference type="RefSeq" id="WP_012102451.1">
    <property type="nucleotide sequence ID" value="NC_009706.1"/>
</dbReference>
<keyword evidence="9" id="KW-1185">Reference proteome</keyword>
<comment type="similarity">
    <text evidence="1 5">Belongs to the FliD family.</text>
</comment>
<evidence type="ECO:0000256" key="1">
    <source>
        <dbReference type="ARBA" id="ARBA00009764"/>
    </source>
</evidence>
<sequence>MASYNNNIMRMTGLVSGLDVESIVQSLMKTEQAKVDKVKQQKQLLQWQQDTYRSLIGTVKTFQSTYFDVLKGSSYMLSSKNISALAVSGSADTNGITVSAGADAVSGNYSINVQQLAQKATYVSDSALKVQNMSSPVYGVKIDSTNNKITINGTEITLDTEAKYSSINDVASAINSKVQENDALKGKVSAAVNSNGKIDFENLIKIDDSNKDITVNYDGHTYKVTLSEGNYTKDTLASAVSSALSGKASEEDPSVKFTSEASLTAKSDFSGFTVVDKDKNELGGATITAGSTTVTPIAVDLSGTSGTEDNPSRSNVKVDGNLLSYDNKIIEGFNDSFNVKIGETNYGIKLSSGAVSGLSDLVSRINTALTGSGINSNYLTAQLSDGNTLQFKSESAEQVIITAGSTASANGVIGASNYQELTMSTSQKMSDLVNGAVSFKVNGVDFNYDFNDSGEQKDKTIQDIMYDISSKSNVNISYSQLTGKFSISSQSEGSNNTISVSDASGNFINTLFGTGSVNEYGNDAILTITSPGQVAIKVTKNSNNFVIDGVNYQLNSNTTLNQDISFSLNSNTDEIVKNIEGFVEQYNSMITAFNDQLNQKRNYSYTPLTDDQKADMKDDDIKNWEDKAKQGLLKNNSELNNFMIQLRQSIYTPVEGVGLSMADIGITTSSDWSENGKLIVDEDKLKSALQNNGDKVSQLLTKQTSSVNKYYSPNLTSSQRDERYNDEGVFQRINDIIQDYTRTTRDSNGRKGIFLEQAGISGDLSDTTNYLTQRMNEKDDQITKLTDAMNDKENKYYDQYSKLEQALVQLQAQQQQLLAQLGQSS</sequence>
<feature type="domain" description="Flagellar hook-associated protein 2 N-terminal" evidence="6">
    <location>
        <begin position="16"/>
        <end position="119"/>
    </location>
</feature>
<evidence type="ECO:0000313" key="8">
    <source>
        <dbReference type="EMBL" id="EDK34125.1"/>
    </source>
</evidence>
<dbReference type="eggNOG" id="COG1345">
    <property type="taxonomic scope" value="Bacteria"/>
</dbReference>
<name>A5MZ29_CLOK5</name>
<comment type="subunit">
    <text evidence="2 5">Homopentamer.</text>
</comment>
<evidence type="ECO:0000256" key="3">
    <source>
        <dbReference type="ARBA" id="ARBA00023054"/>
    </source>
</evidence>
<dbReference type="InterPro" id="IPR010809">
    <property type="entry name" value="FliD_C"/>
</dbReference>
<dbReference type="GO" id="GO:0071973">
    <property type="term" value="P:bacterial-type flagellum-dependent cell motility"/>
    <property type="evidence" value="ECO:0007669"/>
    <property type="project" value="TreeGrafter"/>
</dbReference>
<dbReference type="Pfam" id="PF02465">
    <property type="entry name" value="FliD_N"/>
    <property type="match status" value="1"/>
</dbReference>
<feature type="coiled-coil region" evidence="5">
    <location>
        <begin position="775"/>
        <end position="820"/>
    </location>
</feature>
<keyword evidence="3 5" id="KW-0175">Coiled coil</keyword>
<evidence type="ECO:0000256" key="4">
    <source>
        <dbReference type="ARBA" id="ARBA00023143"/>
    </source>
</evidence>
<evidence type="ECO:0000313" key="9">
    <source>
        <dbReference type="Proteomes" id="UP000002411"/>
    </source>
</evidence>
<dbReference type="EMBL" id="CP000673">
    <property type="protein sequence ID" value="EDK34125.1"/>
    <property type="molecule type" value="Genomic_DNA"/>
</dbReference>
<dbReference type="GO" id="GO:0005576">
    <property type="term" value="C:extracellular region"/>
    <property type="evidence" value="ECO:0007669"/>
    <property type="project" value="UniProtKB-SubCell"/>
</dbReference>
<feature type="domain" description="Flagellar hook-associated protein 2 C-terminal" evidence="7">
    <location>
        <begin position="521"/>
        <end position="811"/>
    </location>
</feature>
<dbReference type="InterPro" id="IPR040026">
    <property type="entry name" value="FliD"/>
</dbReference>
<reference evidence="8 9" key="1">
    <citation type="journal article" date="2008" name="Proc. Natl. Acad. Sci. U.S.A.">
        <title>The genome of Clostridium kluyveri, a strict anaerobe with unique metabolic features.</title>
        <authorList>
            <person name="Seedorf H."/>
            <person name="Fricke W.F."/>
            <person name="Veith B."/>
            <person name="Brueggemann H."/>
            <person name="Liesegang H."/>
            <person name="Strittmatter A."/>
            <person name="Miethke M."/>
            <person name="Buckel W."/>
            <person name="Hinderberger J."/>
            <person name="Li F."/>
            <person name="Hagemeier C."/>
            <person name="Thauer R.K."/>
            <person name="Gottschalk G."/>
        </authorList>
    </citation>
    <scope>NUCLEOTIDE SEQUENCE [LARGE SCALE GENOMIC DNA]</scope>
    <source>
        <strain evidence="9">ATCC 8527 / DSM 555 / NCIMB 10680</strain>
    </source>
</reference>
<keyword evidence="5" id="KW-0964">Secreted</keyword>
<keyword evidence="4 5" id="KW-0975">Bacterial flagellum</keyword>
<evidence type="ECO:0000259" key="7">
    <source>
        <dbReference type="Pfam" id="PF07195"/>
    </source>
</evidence>
<dbReference type="GO" id="GO:0009421">
    <property type="term" value="C:bacterial-type flagellum filament cap"/>
    <property type="evidence" value="ECO:0007669"/>
    <property type="project" value="InterPro"/>
</dbReference>
<dbReference type="PANTHER" id="PTHR30288:SF0">
    <property type="entry name" value="FLAGELLAR HOOK-ASSOCIATED PROTEIN 2"/>
    <property type="match status" value="1"/>
</dbReference>
<dbReference type="HOGENOM" id="CLU_015182_0_0_9"/>